<sequence length="209" mass="21431">MPVGAAAVAHRSASTSAFTDVAAGSESADAIRWASDTGVQPPLTATAYGPEEPVARRDLALALHRFAGSPTLDLAAAPALFNDLPDDDAQATALAWLHGRGALWGDAELRVRPAETATRDEAAMMLAALLRPALTAVGARWDTGTLPEQADGADDADLTALADLAWLTAAGMVPTAELSGAHDGAAPVTRQELAVALHRADRVVEDALG</sequence>
<organism evidence="1 2">
    <name type="scientific">Brachybacterium aquaticum</name>
    <dbReference type="NCBI Taxonomy" id="1432564"/>
    <lineage>
        <taxon>Bacteria</taxon>
        <taxon>Bacillati</taxon>
        <taxon>Actinomycetota</taxon>
        <taxon>Actinomycetes</taxon>
        <taxon>Micrococcales</taxon>
        <taxon>Dermabacteraceae</taxon>
        <taxon>Brachybacterium</taxon>
    </lineage>
</organism>
<reference evidence="1 2" key="1">
    <citation type="submission" date="2020-08" db="EMBL/GenBank/DDBJ databases">
        <title>Sequencing the genomes of 1000 actinobacteria strains.</title>
        <authorList>
            <person name="Klenk H.-P."/>
        </authorList>
    </citation>
    <scope>NUCLEOTIDE SEQUENCE [LARGE SCALE GENOMIC DNA]</scope>
    <source>
        <strain evidence="1 2">DSM 28796</strain>
    </source>
</reference>
<dbReference type="Proteomes" id="UP000588158">
    <property type="component" value="Unassembled WGS sequence"/>
</dbReference>
<accession>A0A841ACS7</accession>
<comment type="caution">
    <text evidence="1">The sequence shown here is derived from an EMBL/GenBank/DDBJ whole genome shotgun (WGS) entry which is preliminary data.</text>
</comment>
<protein>
    <recommendedName>
        <fullName evidence="3">S-layer homology domain-containing protein</fullName>
    </recommendedName>
</protein>
<name>A0A841ACS7_9MICO</name>
<dbReference type="AlphaFoldDB" id="A0A841ACS7"/>
<evidence type="ECO:0000313" key="1">
    <source>
        <dbReference type="EMBL" id="MBB5833069.1"/>
    </source>
</evidence>
<dbReference type="EMBL" id="JACHLZ010000001">
    <property type="protein sequence ID" value="MBB5833069.1"/>
    <property type="molecule type" value="Genomic_DNA"/>
</dbReference>
<proteinExistence type="predicted"/>
<keyword evidence="2" id="KW-1185">Reference proteome</keyword>
<dbReference type="RefSeq" id="WP_184326283.1">
    <property type="nucleotide sequence ID" value="NZ_JACHLZ010000001.1"/>
</dbReference>
<evidence type="ECO:0008006" key="3">
    <source>
        <dbReference type="Google" id="ProtNLM"/>
    </source>
</evidence>
<evidence type="ECO:0000313" key="2">
    <source>
        <dbReference type="Proteomes" id="UP000588158"/>
    </source>
</evidence>
<gene>
    <name evidence="1" type="ORF">HNR70_002882</name>
</gene>